<comment type="caution">
    <text evidence="4">The sequence shown here is derived from an EMBL/GenBank/DDBJ whole genome shotgun (WGS) entry which is preliminary data.</text>
</comment>
<dbReference type="GO" id="GO:0032259">
    <property type="term" value="P:methylation"/>
    <property type="evidence" value="ECO:0007669"/>
    <property type="project" value="UniProtKB-KW"/>
</dbReference>
<dbReference type="Pfam" id="PF13649">
    <property type="entry name" value="Methyltransf_25"/>
    <property type="match status" value="1"/>
</dbReference>
<reference evidence="4 5" key="1">
    <citation type="submission" date="2014-03" db="EMBL/GenBank/DDBJ databases">
        <title>Bradyrhizobium valentinum sp. nov., isolated from effective nodules of Lupinus mariae-josephae, a lupine endemic of basic-lime soils in Eastern Spain.</title>
        <authorList>
            <person name="Duran D."/>
            <person name="Rey L."/>
            <person name="Navarro A."/>
            <person name="Busquets A."/>
            <person name="Imperial J."/>
            <person name="Ruiz-Argueso T."/>
        </authorList>
    </citation>
    <scope>NUCLEOTIDE SEQUENCE [LARGE SCALE GENOMIC DNA]</scope>
    <source>
        <strain evidence="4 5">LmjM3</strain>
    </source>
</reference>
<name>A0A0R3M1F8_9BRAD</name>
<evidence type="ECO:0000256" key="1">
    <source>
        <dbReference type="ARBA" id="ARBA00022603"/>
    </source>
</evidence>
<evidence type="ECO:0000313" key="5">
    <source>
        <dbReference type="Proteomes" id="UP000051913"/>
    </source>
</evidence>
<dbReference type="Proteomes" id="UP000051913">
    <property type="component" value="Unassembled WGS sequence"/>
</dbReference>
<protein>
    <recommendedName>
        <fullName evidence="3">Methyltransferase domain-containing protein</fullName>
    </recommendedName>
</protein>
<dbReference type="InterPro" id="IPR041698">
    <property type="entry name" value="Methyltransf_25"/>
</dbReference>
<gene>
    <name evidence="4" type="ORF">CP49_34465</name>
</gene>
<dbReference type="PANTHER" id="PTHR44942:SF4">
    <property type="entry name" value="METHYLTRANSFERASE TYPE 11 DOMAIN-CONTAINING PROTEIN"/>
    <property type="match status" value="1"/>
</dbReference>
<sequence>MIVASELFRGAAPYYARYRIPYPEDLFRSLVRVCSLTKKSRALDLGAGTAQIGIPLAHSVADVLSVDPSDEMIEEGRRMAEDAGVKNIAFLLSRSEDLSEPMSPLDIATIASSFLWMDRETVLAKLAQVLKSDGCVAIIYRERDGAEPEEWYNAMMSDIKEFWGGRLPAGPEAVRPVLMASDREVLRASDFSEITELRHYYEHQWNIEDLLGYLNSTSAGAPGTLGDRRDDFTARIRRLLLSYSPSGFFVERGHIRTLLGYRP</sequence>
<evidence type="ECO:0000313" key="4">
    <source>
        <dbReference type="EMBL" id="KRR11405.1"/>
    </source>
</evidence>
<dbReference type="Gene3D" id="3.40.50.150">
    <property type="entry name" value="Vaccinia Virus protein VP39"/>
    <property type="match status" value="1"/>
</dbReference>
<keyword evidence="1" id="KW-0489">Methyltransferase</keyword>
<evidence type="ECO:0000259" key="3">
    <source>
        <dbReference type="Pfam" id="PF13649"/>
    </source>
</evidence>
<accession>A0A0R3M1F8</accession>
<keyword evidence="5" id="KW-1185">Reference proteome</keyword>
<dbReference type="PANTHER" id="PTHR44942">
    <property type="entry name" value="METHYLTRANSF_11 DOMAIN-CONTAINING PROTEIN"/>
    <property type="match status" value="1"/>
</dbReference>
<dbReference type="InterPro" id="IPR051052">
    <property type="entry name" value="Diverse_substrate_MTase"/>
</dbReference>
<dbReference type="EMBL" id="LLXX01000040">
    <property type="protein sequence ID" value="KRR11405.1"/>
    <property type="molecule type" value="Genomic_DNA"/>
</dbReference>
<dbReference type="SUPFAM" id="SSF53335">
    <property type="entry name" value="S-adenosyl-L-methionine-dependent methyltransferases"/>
    <property type="match status" value="1"/>
</dbReference>
<keyword evidence="2" id="KW-0808">Transferase</keyword>
<dbReference type="GO" id="GO:0008168">
    <property type="term" value="F:methyltransferase activity"/>
    <property type="evidence" value="ECO:0007669"/>
    <property type="project" value="UniProtKB-KW"/>
</dbReference>
<feature type="domain" description="Methyltransferase" evidence="3">
    <location>
        <begin position="43"/>
        <end position="134"/>
    </location>
</feature>
<dbReference type="InterPro" id="IPR029063">
    <property type="entry name" value="SAM-dependent_MTases_sf"/>
</dbReference>
<evidence type="ECO:0000256" key="2">
    <source>
        <dbReference type="ARBA" id="ARBA00022679"/>
    </source>
</evidence>
<proteinExistence type="predicted"/>
<dbReference type="AlphaFoldDB" id="A0A0R3M1F8"/>
<dbReference type="RefSeq" id="WP_057849671.1">
    <property type="nucleotide sequence ID" value="NZ_LLXX01000040.1"/>
</dbReference>
<dbReference type="CDD" id="cd02440">
    <property type="entry name" value="AdoMet_MTases"/>
    <property type="match status" value="1"/>
</dbReference>
<organism evidence="4 5">
    <name type="scientific">Bradyrhizobium valentinum</name>
    <dbReference type="NCBI Taxonomy" id="1518501"/>
    <lineage>
        <taxon>Bacteria</taxon>
        <taxon>Pseudomonadati</taxon>
        <taxon>Pseudomonadota</taxon>
        <taxon>Alphaproteobacteria</taxon>
        <taxon>Hyphomicrobiales</taxon>
        <taxon>Nitrobacteraceae</taxon>
        <taxon>Bradyrhizobium</taxon>
    </lineage>
</organism>